<dbReference type="Proteomes" id="UP001441944">
    <property type="component" value="Unassembled WGS sequence"/>
</dbReference>
<comment type="caution">
    <text evidence="8">The sequence shown here is derived from an EMBL/GenBank/DDBJ whole genome shotgun (WGS) entry which is preliminary data.</text>
</comment>
<accession>A0ABQ0AMR2</accession>
<dbReference type="SUPFAM" id="SSF51419">
    <property type="entry name" value="PLP-binding barrel"/>
    <property type="match status" value="1"/>
</dbReference>
<dbReference type="PANTHER" id="PTHR30511">
    <property type="entry name" value="ALANINE RACEMASE"/>
    <property type="match status" value="1"/>
</dbReference>
<keyword evidence="5" id="KW-0663">Pyridoxal phosphate</keyword>
<evidence type="ECO:0000256" key="3">
    <source>
        <dbReference type="ARBA" id="ARBA00007880"/>
    </source>
</evidence>
<evidence type="ECO:0000259" key="7">
    <source>
        <dbReference type="SMART" id="SM01005"/>
    </source>
</evidence>
<reference evidence="8 9" key="1">
    <citation type="submission" date="2024-04" db="EMBL/GenBank/DDBJ databases">
        <title>Draft genome sequence of Pseudophaeobacter arcticus NBRC 116598.</title>
        <authorList>
            <person name="Miyakawa T."/>
            <person name="Kusuya Y."/>
            <person name="Miura T."/>
        </authorList>
    </citation>
    <scope>NUCLEOTIDE SEQUENCE [LARGE SCALE GENOMIC DNA]</scope>
    <source>
        <strain evidence="8 9">SU-CL00105</strain>
    </source>
</reference>
<dbReference type="Gene3D" id="2.40.37.10">
    <property type="entry name" value="Lyase, Ornithine Decarboxylase, Chain A, domain 1"/>
    <property type="match status" value="1"/>
</dbReference>
<comment type="catalytic activity">
    <reaction evidence="1">
        <text>L-alanine = D-alanine</text>
        <dbReference type="Rhea" id="RHEA:20249"/>
        <dbReference type="ChEBI" id="CHEBI:57416"/>
        <dbReference type="ChEBI" id="CHEBI:57972"/>
        <dbReference type="EC" id="5.1.1.1"/>
    </reaction>
</comment>
<dbReference type="SUPFAM" id="SSF50621">
    <property type="entry name" value="Alanine racemase C-terminal domain-like"/>
    <property type="match status" value="1"/>
</dbReference>
<evidence type="ECO:0000256" key="4">
    <source>
        <dbReference type="ARBA" id="ARBA00013089"/>
    </source>
</evidence>
<evidence type="ECO:0000256" key="6">
    <source>
        <dbReference type="ARBA" id="ARBA00023235"/>
    </source>
</evidence>
<keyword evidence="6" id="KW-0413">Isomerase</keyword>
<dbReference type="RefSeq" id="WP_353400669.1">
    <property type="nucleotide sequence ID" value="NZ_BAABWU010000009.1"/>
</dbReference>
<name>A0ABQ0AMR2_9RHOB</name>
<evidence type="ECO:0000256" key="2">
    <source>
        <dbReference type="ARBA" id="ARBA00001933"/>
    </source>
</evidence>
<keyword evidence="9" id="KW-1185">Reference proteome</keyword>
<evidence type="ECO:0000313" key="9">
    <source>
        <dbReference type="Proteomes" id="UP001441944"/>
    </source>
</evidence>
<gene>
    <name evidence="8" type="primary">alr_2</name>
    <name evidence="8" type="ORF">NBRC116598_25680</name>
</gene>
<dbReference type="Pfam" id="PF00842">
    <property type="entry name" value="Ala_racemase_C"/>
    <property type="match status" value="1"/>
</dbReference>
<protein>
    <recommendedName>
        <fullName evidence="4">alanine racemase</fullName>
        <ecNumber evidence="4">5.1.1.1</ecNumber>
    </recommendedName>
</protein>
<dbReference type="InterPro" id="IPR020622">
    <property type="entry name" value="Ala_racemase_pyridoxalP-BS"/>
</dbReference>
<evidence type="ECO:0000256" key="5">
    <source>
        <dbReference type="ARBA" id="ARBA00022898"/>
    </source>
</evidence>
<dbReference type="PRINTS" id="PR00992">
    <property type="entry name" value="ALARACEMASE"/>
</dbReference>
<dbReference type="EMBL" id="BAABWU010000009">
    <property type="protein sequence ID" value="GAA6197124.1"/>
    <property type="molecule type" value="Genomic_DNA"/>
</dbReference>
<dbReference type="SMART" id="SM01005">
    <property type="entry name" value="Ala_racemase_C"/>
    <property type="match status" value="1"/>
</dbReference>
<dbReference type="Pfam" id="PF01168">
    <property type="entry name" value="Ala_racemase_N"/>
    <property type="match status" value="1"/>
</dbReference>
<comment type="cofactor">
    <cofactor evidence="2">
        <name>pyridoxal 5'-phosphate</name>
        <dbReference type="ChEBI" id="CHEBI:597326"/>
    </cofactor>
</comment>
<dbReference type="Gene3D" id="3.20.20.10">
    <property type="entry name" value="Alanine racemase"/>
    <property type="match status" value="1"/>
</dbReference>
<proteinExistence type="inferred from homology"/>
<dbReference type="EC" id="5.1.1.1" evidence="4"/>
<evidence type="ECO:0000313" key="8">
    <source>
        <dbReference type="EMBL" id="GAA6197124.1"/>
    </source>
</evidence>
<organism evidence="8 9">
    <name type="scientific">Pseudophaeobacter arcticus</name>
    <dbReference type="NCBI Taxonomy" id="385492"/>
    <lineage>
        <taxon>Bacteria</taxon>
        <taxon>Pseudomonadati</taxon>
        <taxon>Pseudomonadota</taxon>
        <taxon>Alphaproteobacteria</taxon>
        <taxon>Rhodobacterales</taxon>
        <taxon>Paracoccaceae</taxon>
        <taxon>Pseudophaeobacter</taxon>
    </lineage>
</organism>
<dbReference type="NCBIfam" id="TIGR00492">
    <property type="entry name" value="alr"/>
    <property type="match status" value="1"/>
</dbReference>
<comment type="similarity">
    <text evidence="3">Belongs to the alanine racemase family.</text>
</comment>
<dbReference type="InterPro" id="IPR029066">
    <property type="entry name" value="PLP-binding_barrel"/>
</dbReference>
<evidence type="ECO:0000256" key="1">
    <source>
        <dbReference type="ARBA" id="ARBA00000316"/>
    </source>
</evidence>
<feature type="domain" description="Alanine racemase C-terminal" evidence="7">
    <location>
        <begin position="243"/>
        <end position="377"/>
    </location>
</feature>
<dbReference type="PROSITE" id="PS00395">
    <property type="entry name" value="ALANINE_RACEMASE"/>
    <property type="match status" value="1"/>
</dbReference>
<sequence>MSDHPNESAWCEISPAQISQNLRHTLDRLPAQTGLCAVIKADAYGHGIENVVPVLMARGVSHIGISSNGEARAVRAAGFTGAILRLRTATPDEVNSALGEDVQELVGSEEGLLAIRDRLGEKPLPKLHISLNANGMSRDGVELSTPQGRQACGNILKLGAGKIVGLCTHFPSNHSDELVENIARFQRDVAWIFANSDLRRQDVMIHAGSTLTLVSGLDPQVDMMRCGAILFGIAGPSPAFHPALTLKSQVISVGSYPKGSTIGYDRTTVLHRDRRLASVALGYANGYSRRFAQSAQGAQGAEVLIRGQSCPVMGAISMNTIVADVTELPEVAISDEVVAFGQQGGREIGSQSLEQLSGTIMADLFTDWGRRNPRIICNRIALDA</sequence>
<dbReference type="InterPro" id="IPR011079">
    <property type="entry name" value="Ala_racemase_C"/>
</dbReference>
<dbReference type="PANTHER" id="PTHR30511:SF0">
    <property type="entry name" value="ALANINE RACEMASE, CATABOLIC-RELATED"/>
    <property type="match status" value="1"/>
</dbReference>
<dbReference type="InterPro" id="IPR000821">
    <property type="entry name" value="Ala_racemase"/>
</dbReference>
<dbReference type="InterPro" id="IPR009006">
    <property type="entry name" value="Ala_racemase/Decarboxylase_C"/>
</dbReference>
<dbReference type="InterPro" id="IPR001608">
    <property type="entry name" value="Ala_racemase_N"/>
</dbReference>